<name>A0ABS1TCA9_9CLOT</name>
<reference evidence="2 3" key="1">
    <citation type="submission" date="2021-01" db="EMBL/GenBank/DDBJ databases">
        <title>Genome public.</title>
        <authorList>
            <person name="Liu C."/>
            <person name="Sun Q."/>
        </authorList>
    </citation>
    <scope>NUCLEOTIDE SEQUENCE [LARGE SCALE GENOMIC DNA]</scope>
    <source>
        <strain evidence="2 3">YIM B02515</strain>
    </source>
</reference>
<dbReference type="EMBL" id="JAESWC010000009">
    <property type="protein sequence ID" value="MBL4936980.1"/>
    <property type="molecule type" value="Genomic_DNA"/>
</dbReference>
<comment type="caution">
    <text evidence="2">The sequence shown here is derived from an EMBL/GenBank/DDBJ whole genome shotgun (WGS) entry which is preliminary data.</text>
</comment>
<keyword evidence="1" id="KW-0472">Membrane</keyword>
<accession>A0ABS1TCA9</accession>
<protein>
    <submittedName>
        <fullName evidence="2">Uncharacterized protein</fullName>
    </submittedName>
</protein>
<evidence type="ECO:0000256" key="1">
    <source>
        <dbReference type="SAM" id="Phobius"/>
    </source>
</evidence>
<keyword evidence="1" id="KW-0812">Transmembrane</keyword>
<dbReference type="RefSeq" id="WP_202749737.1">
    <property type="nucleotide sequence ID" value="NZ_JAESWC010000009.1"/>
</dbReference>
<feature type="transmembrane region" description="Helical" evidence="1">
    <location>
        <begin position="6"/>
        <end position="25"/>
    </location>
</feature>
<sequence length="86" mass="9775">MNFIISALFLVIGLIFGRLVLNQSYEKYDKNLLIVAAVFFIFGYNTIVFSTSSNFTVILSCVVPPFLVGVVIRRYISKYVISRRNA</sequence>
<evidence type="ECO:0000313" key="3">
    <source>
        <dbReference type="Proteomes" id="UP000632377"/>
    </source>
</evidence>
<feature type="transmembrane region" description="Helical" evidence="1">
    <location>
        <begin position="32"/>
        <end position="49"/>
    </location>
</feature>
<dbReference type="Proteomes" id="UP000632377">
    <property type="component" value="Unassembled WGS sequence"/>
</dbReference>
<evidence type="ECO:0000313" key="2">
    <source>
        <dbReference type="EMBL" id="MBL4936980.1"/>
    </source>
</evidence>
<keyword evidence="1" id="KW-1133">Transmembrane helix</keyword>
<gene>
    <name evidence="2" type="ORF">JK636_14595</name>
</gene>
<feature type="transmembrane region" description="Helical" evidence="1">
    <location>
        <begin position="55"/>
        <end position="76"/>
    </location>
</feature>
<proteinExistence type="predicted"/>
<organism evidence="2 3">
    <name type="scientific">Clostridium rhizosphaerae</name>
    <dbReference type="NCBI Taxonomy" id="2803861"/>
    <lineage>
        <taxon>Bacteria</taxon>
        <taxon>Bacillati</taxon>
        <taxon>Bacillota</taxon>
        <taxon>Clostridia</taxon>
        <taxon>Eubacteriales</taxon>
        <taxon>Clostridiaceae</taxon>
        <taxon>Clostridium</taxon>
    </lineage>
</organism>
<keyword evidence="3" id="KW-1185">Reference proteome</keyword>